<dbReference type="PANTHER" id="PTHR47976">
    <property type="entry name" value="G-TYPE LECTIN S-RECEPTOR-LIKE SERINE/THREONINE-PROTEIN KINASE SD2-5"/>
    <property type="match status" value="1"/>
</dbReference>
<dbReference type="EMBL" id="GL377684">
    <property type="protein sequence ID" value="EFJ07563.1"/>
    <property type="molecule type" value="Genomic_DNA"/>
</dbReference>
<keyword evidence="6" id="KW-1185">Reference proteome</keyword>
<dbReference type="PROSITE" id="PS50927">
    <property type="entry name" value="BULB_LECTIN"/>
    <property type="match status" value="1"/>
</dbReference>
<keyword evidence="1 3" id="KW-0732">Signal</keyword>
<dbReference type="HOGENOM" id="CLU_035284_0_0_1"/>
<evidence type="ECO:0000256" key="2">
    <source>
        <dbReference type="SAM" id="Phobius"/>
    </source>
</evidence>
<dbReference type="Proteomes" id="UP000001514">
    <property type="component" value="Unassembled WGS sequence"/>
</dbReference>
<feature type="domain" description="Bulb-type lectin" evidence="4">
    <location>
        <begin position="28"/>
        <end position="156"/>
    </location>
</feature>
<accession>D8T755</accession>
<dbReference type="OMA" id="ETTMRET"/>
<protein>
    <recommendedName>
        <fullName evidence="4">Bulb-type lectin domain-containing protein</fullName>
    </recommendedName>
</protein>
<dbReference type="SMART" id="SM00108">
    <property type="entry name" value="B_lectin"/>
    <property type="match status" value="1"/>
</dbReference>
<evidence type="ECO:0000256" key="3">
    <source>
        <dbReference type="SAM" id="SignalP"/>
    </source>
</evidence>
<dbReference type="eggNOG" id="ENOG502QUNW">
    <property type="taxonomic scope" value="Eukaryota"/>
</dbReference>
<dbReference type="Gene3D" id="2.90.10.10">
    <property type="entry name" value="Bulb-type lectin domain"/>
    <property type="match status" value="1"/>
</dbReference>
<feature type="signal peptide" evidence="3">
    <location>
        <begin position="1"/>
        <end position="20"/>
    </location>
</feature>
<dbReference type="InterPro" id="IPR051343">
    <property type="entry name" value="G-type_lectin_kinases/EP1-like"/>
</dbReference>
<feature type="transmembrane region" description="Helical" evidence="2">
    <location>
        <begin position="434"/>
        <end position="458"/>
    </location>
</feature>
<evidence type="ECO:0000313" key="5">
    <source>
        <dbReference type="EMBL" id="EFJ07563.1"/>
    </source>
</evidence>
<name>D8T755_SELML</name>
<evidence type="ECO:0000259" key="4">
    <source>
        <dbReference type="PROSITE" id="PS50927"/>
    </source>
</evidence>
<evidence type="ECO:0000313" key="6">
    <source>
        <dbReference type="Proteomes" id="UP000001514"/>
    </source>
</evidence>
<dbReference type="Gramene" id="EFJ07563">
    <property type="protein sequence ID" value="EFJ07563"/>
    <property type="gene ID" value="SELMODRAFT_429740"/>
</dbReference>
<dbReference type="InParanoid" id="D8T755"/>
<keyword evidence="2" id="KW-1133">Transmembrane helix</keyword>
<gene>
    <name evidence="5" type="ORF">SELMODRAFT_429740</name>
</gene>
<dbReference type="CDD" id="cd00028">
    <property type="entry name" value="B_lectin"/>
    <property type="match status" value="1"/>
</dbReference>
<keyword evidence="2" id="KW-0812">Transmembrane</keyword>
<dbReference type="InterPro" id="IPR036426">
    <property type="entry name" value="Bulb-type_lectin_dom_sf"/>
</dbReference>
<proteinExistence type="predicted"/>
<sequence length="472" mass="51311">MVLLPLMIFLVLLDRATVFAAVSTAPVNTEWTLESGIEPDFMLLNVDTNHALGFTRACSTSPIYYLSISIPLIPDVECTISSDIIVSVWQANRDFPLSANATLAFGEDGNLVLSQGPIQVWSSGTSGRGVVAMEVLHTGNLVLLGSGGEIIWQSFDHPTDLLLPKQKFVPGSKLVSSVSHTNRSQGSFFLELQPRGLVGRARAPGTEQTYAVWDLGSHDIAYLMIESCHLVAYNRTESVVATKKITAPFCLETGKFLKLHYDGSVRFWNSYQKSEPVFITGIGDCGKYGVLRQSTCACLDFDPSLQLEPIDRTNPLRGCSLPGEMSLTDDRCNSSGSHELVEAPGYDYKPLEFMQGIPQLSPNACKESCLLNCSCIAAFFQVGIHDSACYHVTTLYTVAVTPLHPGYASSMFLKIKTSGAALPPGRRSAKALRIVANTAIGAFSVIIAVSVLIALIIVRWRKRMARISAVHD</sequence>
<feature type="chain" id="PRO_5003123343" description="Bulb-type lectin domain-containing protein" evidence="3">
    <location>
        <begin position="21"/>
        <end position="472"/>
    </location>
</feature>
<keyword evidence="2" id="KW-0472">Membrane</keyword>
<reference evidence="5 6" key="1">
    <citation type="journal article" date="2011" name="Science">
        <title>The Selaginella genome identifies genetic changes associated with the evolution of vascular plants.</title>
        <authorList>
            <person name="Banks J.A."/>
            <person name="Nishiyama T."/>
            <person name="Hasebe M."/>
            <person name="Bowman J.L."/>
            <person name="Gribskov M."/>
            <person name="dePamphilis C."/>
            <person name="Albert V.A."/>
            <person name="Aono N."/>
            <person name="Aoyama T."/>
            <person name="Ambrose B.A."/>
            <person name="Ashton N.W."/>
            <person name="Axtell M.J."/>
            <person name="Barker E."/>
            <person name="Barker M.S."/>
            <person name="Bennetzen J.L."/>
            <person name="Bonawitz N.D."/>
            <person name="Chapple C."/>
            <person name="Cheng C."/>
            <person name="Correa L.G."/>
            <person name="Dacre M."/>
            <person name="DeBarry J."/>
            <person name="Dreyer I."/>
            <person name="Elias M."/>
            <person name="Engstrom E.M."/>
            <person name="Estelle M."/>
            <person name="Feng L."/>
            <person name="Finet C."/>
            <person name="Floyd S.K."/>
            <person name="Frommer W.B."/>
            <person name="Fujita T."/>
            <person name="Gramzow L."/>
            <person name="Gutensohn M."/>
            <person name="Harholt J."/>
            <person name="Hattori M."/>
            <person name="Heyl A."/>
            <person name="Hirai T."/>
            <person name="Hiwatashi Y."/>
            <person name="Ishikawa M."/>
            <person name="Iwata M."/>
            <person name="Karol K.G."/>
            <person name="Koehler B."/>
            <person name="Kolukisaoglu U."/>
            <person name="Kubo M."/>
            <person name="Kurata T."/>
            <person name="Lalonde S."/>
            <person name="Li K."/>
            <person name="Li Y."/>
            <person name="Litt A."/>
            <person name="Lyons E."/>
            <person name="Manning G."/>
            <person name="Maruyama T."/>
            <person name="Michael T.P."/>
            <person name="Mikami K."/>
            <person name="Miyazaki S."/>
            <person name="Morinaga S."/>
            <person name="Murata T."/>
            <person name="Mueller-Roeber B."/>
            <person name="Nelson D.R."/>
            <person name="Obara M."/>
            <person name="Oguri Y."/>
            <person name="Olmstead R.G."/>
            <person name="Onodera N."/>
            <person name="Petersen B.L."/>
            <person name="Pils B."/>
            <person name="Prigge M."/>
            <person name="Rensing S.A."/>
            <person name="Riano-Pachon D.M."/>
            <person name="Roberts A.W."/>
            <person name="Sato Y."/>
            <person name="Scheller H.V."/>
            <person name="Schulz B."/>
            <person name="Schulz C."/>
            <person name="Shakirov E.V."/>
            <person name="Shibagaki N."/>
            <person name="Shinohara N."/>
            <person name="Shippen D.E."/>
            <person name="Soerensen I."/>
            <person name="Sotooka R."/>
            <person name="Sugimoto N."/>
            <person name="Sugita M."/>
            <person name="Sumikawa N."/>
            <person name="Tanurdzic M."/>
            <person name="Theissen G."/>
            <person name="Ulvskov P."/>
            <person name="Wakazuki S."/>
            <person name="Weng J.K."/>
            <person name="Willats W.W."/>
            <person name="Wipf D."/>
            <person name="Wolf P.G."/>
            <person name="Yang L."/>
            <person name="Zimmer A.D."/>
            <person name="Zhu Q."/>
            <person name="Mitros T."/>
            <person name="Hellsten U."/>
            <person name="Loque D."/>
            <person name="Otillar R."/>
            <person name="Salamov A."/>
            <person name="Schmutz J."/>
            <person name="Shapiro H."/>
            <person name="Lindquist E."/>
            <person name="Lucas S."/>
            <person name="Rokhsar D."/>
            <person name="Grigoriev I.V."/>
        </authorList>
    </citation>
    <scope>NUCLEOTIDE SEQUENCE [LARGE SCALE GENOMIC DNA]</scope>
</reference>
<dbReference type="KEGG" id="smo:SELMODRAFT_429740"/>
<dbReference type="Pfam" id="PF01453">
    <property type="entry name" value="B_lectin"/>
    <property type="match status" value="1"/>
</dbReference>
<dbReference type="SUPFAM" id="SSF51110">
    <property type="entry name" value="alpha-D-mannose-specific plant lectins"/>
    <property type="match status" value="1"/>
</dbReference>
<dbReference type="InterPro" id="IPR001480">
    <property type="entry name" value="Bulb-type_lectin_dom"/>
</dbReference>
<evidence type="ECO:0000256" key="1">
    <source>
        <dbReference type="ARBA" id="ARBA00022729"/>
    </source>
</evidence>
<organism evidence="6">
    <name type="scientific">Selaginella moellendorffii</name>
    <name type="common">Spikemoss</name>
    <dbReference type="NCBI Taxonomy" id="88036"/>
    <lineage>
        <taxon>Eukaryota</taxon>
        <taxon>Viridiplantae</taxon>
        <taxon>Streptophyta</taxon>
        <taxon>Embryophyta</taxon>
        <taxon>Tracheophyta</taxon>
        <taxon>Lycopodiopsida</taxon>
        <taxon>Selaginellales</taxon>
        <taxon>Selaginellaceae</taxon>
        <taxon>Selaginella</taxon>
    </lineage>
</organism>
<dbReference type="AlphaFoldDB" id="D8T755"/>